<proteinExistence type="predicted"/>
<feature type="chain" id="PRO_5046850505" description="Beta-lactamase-related domain-containing protein" evidence="1">
    <location>
        <begin position="21"/>
        <end position="468"/>
    </location>
</feature>
<organism evidence="3 4">
    <name type="scientific">Sphingomonas rosea</name>
    <dbReference type="NCBI Taxonomy" id="335605"/>
    <lineage>
        <taxon>Bacteria</taxon>
        <taxon>Pseudomonadati</taxon>
        <taxon>Pseudomonadota</taxon>
        <taxon>Alphaproteobacteria</taxon>
        <taxon>Sphingomonadales</taxon>
        <taxon>Sphingomonadaceae</taxon>
        <taxon>Sphingomonas</taxon>
    </lineage>
</organism>
<dbReference type="PANTHER" id="PTHR46825">
    <property type="entry name" value="D-ALANYL-D-ALANINE-CARBOXYPEPTIDASE/ENDOPEPTIDASE AMPH"/>
    <property type="match status" value="1"/>
</dbReference>
<dbReference type="RefSeq" id="WP_344695024.1">
    <property type="nucleotide sequence ID" value="NZ_BAABBR010000001.1"/>
</dbReference>
<evidence type="ECO:0000256" key="1">
    <source>
        <dbReference type="SAM" id="SignalP"/>
    </source>
</evidence>
<dbReference type="Pfam" id="PF00144">
    <property type="entry name" value="Beta-lactamase"/>
    <property type="match status" value="1"/>
</dbReference>
<dbReference type="InterPro" id="IPR012338">
    <property type="entry name" value="Beta-lactam/transpept-like"/>
</dbReference>
<dbReference type="Gene3D" id="3.40.710.10">
    <property type="entry name" value="DD-peptidase/beta-lactamase superfamily"/>
    <property type="match status" value="1"/>
</dbReference>
<reference evidence="4" key="1">
    <citation type="journal article" date="2019" name="Int. J. Syst. Evol. Microbiol.">
        <title>The Global Catalogue of Microorganisms (GCM) 10K type strain sequencing project: providing services to taxonomists for standard genome sequencing and annotation.</title>
        <authorList>
            <consortium name="The Broad Institute Genomics Platform"/>
            <consortium name="The Broad Institute Genome Sequencing Center for Infectious Disease"/>
            <person name="Wu L."/>
            <person name="Ma J."/>
        </authorList>
    </citation>
    <scope>NUCLEOTIDE SEQUENCE [LARGE SCALE GENOMIC DNA]</scope>
    <source>
        <strain evidence="4">JCM 17564</strain>
    </source>
</reference>
<dbReference type="InterPro" id="IPR050491">
    <property type="entry name" value="AmpC-like"/>
</dbReference>
<dbReference type="InterPro" id="IPR001466">
    <property type="entry name" value="Beta-lactam-related"/>
</dbReference>
<keyword evidence="4" id="KW-1185">Reference proteome</keyword>
<evidence type="ECO:0000259" key="2">
    <source>
        <dbReference type="Pfam" id="PF00144"/>
    </source>
</evidence>
<sequence length="468" mass="50235">MHRPLMALAAFVALCAPAAAQSLTPEEQQKIDAAVTSSLATYGVPAASVAVVRGGRIVMAKAYGKASETLPVASPAMPFQIASNSKQFTAAALLLLEDEGKLSLDDKVAKYLPGISGGDQISIRQLLSHTSGLQDYWPHDYSFAAMARPVTPQGIVDIWAKKPLDYVPGTKWQYSNTGYVVAGMIAEKVSGMPLLSFLQKRVFKPLGMTSVMDQDLAIGARYPQGYGRAALGPVRPAVPAARGWLYAAGELSMTAEDLAKWDIARMNRTLLPADDWAAQETSVKLTDGTDTHYGLGVFNADRDGRHAITHTGEAVGFLSVNNVYPDDKAAIVVLTNSWSGRAYGAIARQIAGIVLPAKATPVAMSGEAAMTARTRALYDALRRGALDRRQVTDNLAYYFTPQVRADFQSSLAPLGDPTGFEVQGEPELRGGFEIRSYKVTYPTRALSISVFTEPGANGRFEQFLVNPA</sequence>
<dbReference type="Proteomes" id="UP001424459">
    <property type="component" value="Unassembled WGS sequence"/>
</dbReference>
<feature type="signal peptide" evidence="1">
    <location>
        <begin position="1"/>
        <end position="20"/>
    </location>
</feature>
<feature type="domain" description="Beta-lactamase-related" evidence="2">
    <location>
        <begin position="32"/>
        <end position="345"/>
    </location>
</feature>
<name>A0ABP7TI00_9SPHN</name>
<dbReference type="SUPFAM" id="SSF56601">
    <property type="entry name" value="beta-lactamase/transpeptidase-like"/>
    <property type="match status" value="1"/>
</dbReference>
<keyword evidence="1" id="KW-0732">Signal</keyword>
<comment type="caution">
    <text evidence="3">The sequence shown here is derived from an EMBL/GenBank/DDBJ whole genome shotgun (WGS) entry which is preliminary data.</text>
</comment>
<gene>
    <name evidence="3" type="ORF">GCM10022281_01280</name>
</gene>
<evidence type="ECO:0000313" key="3">
    <source>
        <dbReference type="EMBL" id="GAA4026456.1"/>
    </source>
</evidence>
<protein>
    <recommendedName>
        <fullName evidence="2">Beta-lactamase-related domain-containing protein</fullName>
    </recommendedName>
</protein>
<dbReference type="PANTHER" id="PTHR46825:SF9">
    <property type="entry name" value="BETA-LACTAMASE-RELATED DOMAIN-CONTAINING PROTEIN"/>
    <property type="match status" value="1"/>
</dbReference>
<dbReference type="EMBL" id="BAABBR010000001">
    <property type="protein sequence ID" value="GAA4026456.1"/>
    <property type="molecule type" value="Genomic_DNA"/>
</dbReference>
<accession>A0ABP7TI00</accession>
<evidence type="ECO:0000313" key="4">
    <source>
        <dbReference type="Proteomes" id="UP001424459"/>
    </source>
</evidence>